<accession>A0AAV5S945</accession>
<feature type="chain" id="PRO_5043372026" description="Secreted protein" evidence="1">
    <location>
        <begin position="18"/>
        <end position="79"/>
    </location>
</feature>
<evidence type="ECO:0000313" key="3">
    <source>
        <dbReference type="Proteomes" id="UP001432027"/>
    </source>
</evidence>
<evidence type="ECO:0000313" key="2">
    <source>
        <dbReference type="EMBL" id="GMS79293.1"/>
    </source>
</evidence>
<protein>
    <recommendedName>
        <fullName evidence="4">Secreted protein</fullName>
    </recommendedName>
</protein>
<feature type="non-terminal residue" evidence="2">
    <location>
        <position position="1"/>
    </location>
</feature>
<organism evidence="2 3">
    <name type="scientific">Pristionchus entomophagus</name>
    <dbReference type="NCBI Taxonomy" id="358040"/>
    <lineage>
        <taxon>Eukaryota</taxon>
        <taxon>Metazoa</taxon>
        <taxon>Ecdysozoa</taxon>
        <taxon>Nematoda</taxon>
        <taxon>Chromadorea</taxon>
        <taxon>Rhabditida</taxon>
        <taxon>Rhabditina</taxon>
        <taxon>Diplogasteromorpha</taxon>
        <taxon>Diplogasteroidea</taxon>
        <taxon>Neodiplogasteridae</taxon>
        <taxon>Pristionchus</taxon>
    </lineage>
</organism>
<keyword evidence="1" id="KW-0732">Signal</keyword>
<name>A0AAV5S945_9BILA</name>
<comment type="caution">
    <text evidence="2">The sequence shown here is derived from an EMBL/GenBank/DDBJ whole genome shotgun (WGS) entry which is preliminary data.</text>
</comment>
<sequence length="79" mass="8712">LSKARYSFLWILSMTTATVITSPSSHRDRIISCSSETLRVRATEQNSSSSATDLSIWTLGMVRSLSSFDHFFAASFTSA</sequence>
<feature type="non-terminal residue" evidence="2">
    <location>
        <position position="79"/>
    </location>
</feature>
<keyword evidence="3" id="KW-1185">Reference proteome</keyword>
<proteinExistence type="predicted"/>
<evidence type="ECO:0008006" key="4">
    <source>
        <dbReference type="Google" id="ProtNLM"/>
    </source>
</evidence>
<dbReference type="Proteomes" id="UP001432027">
    <property type="component" value="Unassembled WGS sequence"/>
</dbReference>
<feature type="signal peptide" evidence="1">
    <location>
        <begin position="1"/>
        <end position="17"/>
    </location>
</feature>
<dbReference type="AlphaFoldDB" id="A0AAV5S945"/>
<gene>
    <name evidence="2" type="ORF">PENTCL1PPCAC_1468</name>
</gene>
<evidence type="ECO:0000256" key="1">
    <source>
        <dbReference type="SAM" id="SignalP"/>
    </source>
</evidence>
<dbReference type="EMBL" id="BTSX01000001">
    <property type="protein sequence ID" value="GMS79293.1"/>
    <property type="molecule type" value="Genomic_DNA"/>
</dbReference>
<reference evidence="2" key="1">
    <citation type="submission" date="2023-10" db="EMBL/GenBank/DDBJ databases">
        <title>Genome assembly of Pristionchus species.</title>
        <authorList>
            <person name="Yoshida K."/>
            <person name="Sommer R.J."/>
        </authorList>
    </citation>
    <scope>NUCLEOTIDE SEQUENCE</scope>
    <source>
        <strain evidence="2">RS0144</strain>
    </source>
</reference>